<evidence type="ECO:0000256" key="13">
    <source>
        <dbReference type="SAM" id="Phobius"/>
    </source>
</evidence>
<sequence length="51" mass="5899">MPQMAPLWWSGSLMFIILSLNSMYQLLYFSIEASTPNKSDDSISFLNLWPL</sequence>
<evidence type="ECO:0000256" key="5">
    <source>
        <dbReference type="ARBA" id="ARBA00022547"/>
    </source>
</evidence>
<evidence type="ECO:0000256" key="10">
    <source>
        <dbReference type="ARBA" id="ARBA00023128"/>
    </source>
</evidence>
<dbReference type="GO" id="GO:0015078">
    <property type="term" value="F:proton transmembrane transporter activity"/>
    <property type="evidence" value="ECO:0007669"/>
    <property type="project" value="InterPro"/>
</dbReference>
<comment type="subcellular location">
    <subcellularLocation>
        <location evidence="1 12">Mitochondrion membrane</location>
        <topology evidence="1 12">Single-pass membrane protein</topology>
    </subcellularLocation>
</comment>
<gene>
    <name evidence="14" type="primary">atp8</name>
</gene>
<keyword evidence="4 12" id="KW-0813">Transport</keyword>
<evidence type="ECO:0000256" key="12">
    <source>
        <dbReference type="RuleBase" id="RU003661"/>
    </source>
</evidence>
<feature type="transmembrane region" description="Helical" evidence="13">
    <location>
        <begin position="6"/>
        <end position="29"/>
    </location>
</feature>
<evidence type="ECO:0000256" key="9">
    <source>
        <dbReference type="ARBA" id="ARBA00023065"/>
    </source>
</evidence>
<keyword evidence="7 12" id="KW-0375">Hydrogen ion transport</keyword>
<protein>
    <recommendedName>
        <fullName evidence="12">ATP synthase complex subunit 8</fullName>
    </recommendedName>
</protein>
<evidence type="ECO:0000256" key="6">
    <source>
        <dbReference type="ARBA" id="ARBA00022692"/>
    </source>
</evidence>
<proteinExistence type="inferred from homology"/>
<dbReference type="GO" id="GO:0031966">
    <property type="term" value="C:mitochondrial membrane"/>
    <property type="evidence" value="ECO:0007669"/>
    <property type="project" value="UniProtKB-SubCell"/>
</dbReference>
<accession>A0A3Q8CJG8</accession>
<comment type="similarity">
    <text evidence="2 12">Belongs to the ATPase protein 8 family.</text>
</comment>
<dbReference type="EMBL" id="KY656892">
    <property type="protein sequence ID" value="ATU74569.1"/>
    <property type="molecule type" value="Genomic_DNA"/>
</dbReference>
<reference evidence="14" key="1">
    <citation type="submission" date="2017-02" db="EMBL/GenBank/DDBJ databases">
        <title>Mitochondrial genome organization varies among different groups of the booklouse, Liposcelis bostrychophila.</title>
        <authorList>
            <person name="Feng S.Q."/>
            <person name="Yang Q.Q."/>
            <person name="Li Z.H."/>
        </authorList>
    </citation>
    <scope>NUCLEOTIDE SEQUENCE</scope>
    <source>
        <strain evidence="14">BJ</strain>
        <strain evidence="15">XSG</strain>
    </source>
</reference>
<dbReference type="Pfam" id="PF00895">
    <property type="entry name" value="ATP-synt_8"/>
    <property type="match status" value="1"/>
</dbReference>
<name>A0A3Q8CJG8_LIPBO</name>
<keyword evidence="8 13" id="KW-1133">Transmembrane helix</keyword>
<evidence type="ECO:0000256" key="2">
    <source>
        <dbReference type="ARBA" id="ARBA00008892"/>
    </source>
</evidence>
<evidence type="ECO:0000313" key="14">
    <source>
        <dbReference type="EMBL" id="ATU74556.1"/>
    </source>
</evidence>
<comment type="subunit">
    <text evidence="3">F-type ATPases have 2 components, CF(1) - the catalytic core - and CF(0) - the membrane proton channel.</text>
</comment>
<keyword evidence="5 12" id="KW-0138">CF(0)</keyword>
<keyword evidence="9 12" id="KW-0406">Ion transport</keyword>
<dbReference type="GO" id="GO:0015986">
    <property type="term" value="P:proton motive force-driven ATP synthesis"/>
    <property type="evidence" value="ECO:0007669"/>
    <property type="project" value="InterPro"/>
</dbReference>
<evidence type="ECO:0000256" key="8">
    <source>
        <dbReference type="ARBA" id="ARBA00022989"/>
    </source>
</evidence>
<keyword evidence="10 12" id="KW-0496">Mitochondrion</keyword>
<evidence type="ECO:0000256" key="1">
    <source>
        <dbReference type="ARBA" id="ARBA00004304"/>
    </source>
</evidence>
<evidence type="ECO:0000313" key="15">
    <source>
        <dbReference type="EMBL" id="ATU74569.1"/>
    </source>
</evidence>
<geneLocation type="mitochondrion" evidence="14"/>
<dbReference type="EMBL" id="KY656890">
    <property type="protein sequence ID" value="ATU74556.1"/>
    <property type="molecule type" value="Genomic_DNA"/>
</dbReference>
<evidence type="ECO:0000256" key="7">
    <source>
        <dbReference type="ARBA" id="ARBA00022781"/>
    </source>
</evidence>
<evidence type="ECO:0000256" key="11">
    <source>
        <dbReference type="ARBA" id="ARBA00023136"/>
    </source>
</evidence>
<keyword evidence="6 12" id="KW-0812">Transmembrane</keyword>
<dbReference type="AlphaFoldDB" id="A0A3Q8CJG8"/>
<organism evidence="14">
    <name type="scientific">Liposcelis bostrychophila</name>
    <name type="common">Booklouse</name>
    <dbReference type="NCBI Taxonomy" id="185214"/>
    <lineage>
        <taxon>Eukaryota</taxon>
        <taxon>Metazoa</taxon>
        <taxon>Ecdysozoa</taxon>
        <taxon>Arthropoda</taxon>
        <taxon>Hexapoda</taxon>
        <taxon>Insecta</taxon>
        <taxon>Pterygota</taxon>
        <taxon>Neoptera</taxon>
        <taxon>Paraneoptera</taxon>
        <taxon>Psocodea</taxon>
        <taxon>Troctomorpha</taxon>
        <taxon>Liposcelidetae</taxon>
        <taxon>Liposcelididae</taxon>
        <taxon>Liposcelis</taxon>
    </lineage>
</organism>
<evidence type="ECO:0000256" key="4">
    <source>
        <dbReference type="ARBA" id="ARBA00022448"/>
    </source>
</evidence>
<dbReference type="InterPro" id="IPR001421">
    <property type="entry name" value="ATP8_metazoa"/>
</dbReference>
<keyword evidence="11 13" id="KW-0472">Membrane</keyword>
<dbReference type="GO" id="GO:0045259">
    <property type="term" value="C:proton-transporting ATP synthase complex"/>
    <property type="evidence" value="ECO:0007669"/>
    <property type="project" value="UniProtKB-KW"/>
</dbReference>
<evidence type="ECO:0000256" key="3">
    <source>
        <dbReference type="ARBA" id="ARBA00011291"/>
    </source>
</evidence>